<dbReference type="AlphaFoldDB" id="A0A7R9MLJ6"/>
<dbReference type="EMBL" id="CAJPVJ010028181">
    <property type="protein sequence ID" value="CAG2179658.1"/>
    <property type="molecule type" value="Genomic_DNA"/>
</dbReference>
<feature type="region of interest" description="Disordered" evidence="1">
    <location>
        <begin position="17"/>
        <end position="81"/>
    </location>
</feature>
<proteinExistence type="predicted"/>
<dbReference type="PANTHER" id="PTHR46940">
    <property type="entry name" value="NKAP DOMAIN-CONTAINING 1"/>
    <property type="match status" value="1"/>
</dbReference>
<organism evidence="2">
    <name type="scientific">Oppiella nova</name>
    <dbReference type="NCBI Taxonomy" id="334625"/>
    <lineage>
        <taxon>Eukaryota</taxon>
        <taxon>Metazoa</taxon>
        <taxon>Ecdysozoa</taxon>
        <taxon>Arthropoda</taxon>
        <taxon>Chelicerata</taxon>
        <taxon>Arachnida</taxon>
        <taxon>Acari</taxon>
        <taxon>Acariformes</taxon>
        <taxon>Sarcoptiformes</taxon>
        <taxon>Oribatida</taxon>
        <taxon>Brachypylina</taxon>
        <taxon>Oppioidea</taxon>
        <taxon>Oppiidae</taxon>
        <taxon>Oppiella</taxon>
    </lineage>
</organism>
<feature type="compositionally biased region" description="Basic and acidic residues" evidence="1">
    <location>
        <begin position="21"/>
        <end position="47"/>
    </location>
</feature>
<evidence type="ECO:0000256" key="1">
    <source>
        <dbReference type="SAM" id="MobiDB-lite"/>
    </source>
</evidence>
<protein>
    <submittedName>
        <fullName evidence="2">Uncharacterized protein</fullName>
    </submittedName>
</protein>
<evidence type="ECO:0000313" key="3">
    <source>
        <dbReference type="Proteomes" id="UP000728032"/>
    </source>
</evidence>
<evidence type="ECO:0000313" key="2">
    <source>
        <dbReference type="EMBL" id="CAD7662522.1"/>
    </source>
</evidence>
<feature type="region of interest" description="Disordered" evidence="1">
    <location>
        <begin position="109"/>
        <end position="154"/>
    </location>
</feature>
<dbReference type="Pfam" id="PF15692">
    <property type="entry name" value="NKAP"/>
    <property type="match status" value="1"/>
</dbReference>
<gene>
    <name evidence="2" type="ORF">ONB1V03_LOCUS19082</name>
</gene>
<dbReference type="InterPro" id="IPR043407">
    <property type="entry name" value="Nkap_D1"/>
</dbReference>
<accession>A0A7R9MLJ6</accession>
<dbReference type="Proteomes" id="UP000728032">
    <property type="component" value="Unassembled WGS sequence"/>
</dbReference>
<name>A0A7R9MLJ6_9ACAR</name>
<dbReference type="OrthoDB" id="10055694at2759"/>
<feature type="compositionally biased region" description="Basic residues" evidence="1">
    <location>
        <begin position="127"/>
        <end position="154"/>
    </location>
</feature>
<dbReference type="PANTHER" id="PTHR46940:SF1">
    <property type="entry name" value="NKAP DOMAIN CONTAINING 1"/>
    <property type="match status" value="1"/>
</dbReference>
<reference evidence="2" key="1">
    <citation type="submission" date="2020-11" db="EMBL/GenBank/DDBJ databases">
        <authorList>
            <person name="Tran Van P."/>
        </authorList>
    </citation>
    <scope>NUCLEOTIDE SEQUENCE</scope>
</reference>
<sequence>MVSKAGKMLLKNTIQSTELQNRIKEEREMWTKRKNERHEDNERRVQSRDSVAQSYRKRHCDEDIHESHKRHKTKDTKRDNYWLKRLMSEEEKHSNERWTHNGFKELYSSELATDKSSSDSEEEEVRHKKSKKKRKHKKDKKHKKTKKKKKKGKE</sequence>
<dbReference type="EMBL" id="OC943006">
    <property type="protein sequence ID" value="CAD7662522.1"/>
    <property type="molecule type" value="Genomic_DNA"/>
</dbReference>
<keyword evidence="3" id="KW-1185">Reference proteome</keyword>